<dbReference type="Proteomes" id="UP000280434">
    <property type="component" value="Unassembled WGS sequence"/>
</dbReference>
<dbReference type="PANTHER" id="PTHR45586:SF1">
    <property type="entry name" value="LIPOPOLYSACCHARIDE ASSEMBLY PROTEIN B"/>
    <property type="match status" value="1"/>
</dbReference>
<feature type="signal peptide" evidence="7">
    <location>
        <begin position="1"/>
        <end position="36"/>
    </location>
</feature>
<keyword evidence="10" id="KW-1185">Reference proteome</keyword>
<dbReference type="InterPro" id="IPR003921">
    <property type="entry name" value="Cell_synth_C"/>
</dbReference>
<dbReference type="PANTHER" id="PTHR45586">
    <property type="entry name" value="TPR REPEAT-CONTAINING PROTEIN PA4667"/>
    <property type="match status" value="1"/>
</dbReference>
<dbReference type="Pfam" id="PF05420">
    <property type="entry name" value="BCSC_C"/>
    <property type="match status" value="1"/>
</dbReference>
<dbReference type="GO" id="GO:0006011">
    <property type="term" value="P:UDP-alpha-D-glucose metabolic process"/>
    <property type="evidence" value="ECO:0007669"/>
    <property type="project" value="InterPro"/>
</dbReference>
<protein>
    <submittedName>
        <fullName evidence="9">Cellulose biosynthesis protein</fullName>
    </submittedName>
</protein>
<dbReference type="SMART" id="SM00028">
    <property type="entry name" value="TPR"/>
    <property type="match status" value="5"/>
</dbReference>
<dbReference type="SUPFAM" id="SSF48452">
    <property type="entry name" value="TPR-like"/>
    <property type="match status" value="2"/>
</dbReference>
<evidence type="ECO:0000256" key="6">
    <source>
        <dbReference type="PROSITE-ProRule" id="PRU00339"/>
    </source>
</evidence>
<dbReference type="PRINTS" id="PR01441">
    <property type="entry name" value="CELLSNTHASEC"/>
</dbReference>
<feature type="domain" description="Cellulose synthase operon C C-terminal" evidence="8">
    <location>
        <begin position="934"/>
        <end position="1281"/>
    </location>
</feature>
<dbReference type="UniPathway" id="UPA00694"/>
<sequence>MERAVRRGGALIRARRATARLAWFATCIALAGAAYAESSASSVDGQSAGTAGAATPAARLLATARMWSAKHRDDLARQALRKALLIAPDDTVLLGEAIRIDLRLGDARTAQTTLARLKTLAPNVPATLRLEDEFHAATNGREALAMIRLYARSGQTQEATRRLTALFPHGAPAGALGAEYYRVLAGTPAGYAQAVAALRQRVAADASDTDAALALVALLDDRSETRAEANRLAWSLARRTDVDHTAAMNAWRNVLSLAGEDPAYLDALRAYLSMVPGDSEFGERVAHLQARLEAQRALEREPDYIAEQQGLRALAHGDLAAADPLLSRAAQNRAHDEQAVGGLGLVRLRQARHGEARELFQRAAALNGVDRAKWESLARTALLWGTLAQGRQAAEAGRPQDAEQAAKAALSMDESNTQAKLMLADAWLAERNWHAAEPLLRELLTAREPSLGAARSMQTLLQDTGRADEVGPLLDALQTRFHAADERAGLAQLRADALANDAQRLAAAGKRGPAAQRYEAALRVAPDAPWTRFALARLYRDLGLPQLGRAVMDEGIAVSSSPEMRYASALYRNSIDDVAGAQAVLAPVPEAARSEGMHALARRLDAEQALADARRAFANGAQDAARDAFERARTLGADDASMTASVAALLIGEGQADRGLTLMRDWMAGHPREVDADVRLRYGDLLGSAGRNDTLRAWLDDLRGDPHLTAEQTQRLEDQALRLVLRETDAALEQRDFARARRTLAQASSAGKRDKRYALELADLERTQGHYAAAQAALAPVLARTPDDADAQLALARVFEQSGQQDEALAIVEQVLEATPPEDVETRLSAARRLAALRRPAQAERITSALRDAYPARPDVTVEAGRLAADTGHYEQAAALYRVSLTQERAAGIGARGSDATPAQAALDDLEQRRDPEVEVGWMPAYKSGDAGASDYHAQQVPVYVQIPYRYDGHFFVHLDAVHLDAGTLDVTNPPTYALQTFGTYSAFVDSGKALPPVADTDLHQRANGVAIGTGYTSDAWRFDVGTTPLGFPVHYLVGGVRYRFDAGPASFSVSASRRPETSSELSYAGLRDPWTHAVWGGVRRDGVDWRTSIDIGRVNVFSEVGAGELTGRHVADNQEITLRTGFMVPVYERANMRFNTGLVGNAWHYTRNLRFYTYGQGGYYSPQRYLSLGVPIEWAGKQGGLKWDVTTTVGVSNSYEKDSPYYPDGLPSGAGLPPGQSFGDLVHAGGSSALGFSYGVSGMVQYRFNGHVVAGARVAIDHAHDYAPSSAMVYVRYSFNARKDDDSFWLSPVRLYSSY</sequence>
<dbReference type="InterPro" id="IPR019734">
    <property type="entry name" value="TPR_rpt"/>
</dbReference>
<comment type="caution">
    <text evidence="9">The sequence shown here is derived from an EMBL/GenBank/DDBJ whole genome shotgun (WGS) entry which is preliminary data.</text>
</comment>
<proteinExistence type="predicted"/>
<evidence type="ECO:0000256" key="3">
    <source>
        <dbReference type="ARBA" id="ARBA00022737"/>
    </source>
</evidence>
<dbReference type="InterPro" id="IPR051012">
    <property type="entry name" value="CellSynth/LPSAsmb/PSIAsmb"/>
</dbReference>
<dbReference type="PROSITE" id="PS50005">
    <property type="entry name" value="TPR"/>
    <property type="match status" value="1"/>
</dbReference>
<reference evidence="9 10" key="1">
    <citation type="submission" date="2018-10" db="EMBL/GenBank/DDBJ databases">
        <title>Paraburkholderia sp. 7MK8-2, isolated from soil.</title>
        <authorList>
            <person name="Gao Z.-H."/>
            <person name="Qiu L.-H."/>
        </authorList>
    </citation>
    <scope>NUCLEOTIDE SEQUENCE [LARGE SCALE GENOMIC DNA]</scope>
    <source>
        <strain evidence="9 10">7MK8-2</strain>
    </source>
</reference>
<organism evidence="9 10">
    <name type="scientific">Trinickia fusca</name>
    <dbReference type="NCBI Taxonomy" id="2419777"/>
    <lineage>
        <taxon>Bacteria</taxon>
        <taxon>Pseudomonadati</taxon>
        <taxon>Pseudomonadota</taxon>
        <taxon>Betaproteobacteria</taxon>
        <taxon>Burkholderiales</taxon>
        <taxon>Burkholderiaceae</taxon>
        <taxon>Trinickia</taxon>
    </lineage>
</organism>
<keyword evidence="5" id="KW-0135">Cellulose biosynthesis</keyword>
<gene>
    <name evidence="9" type="ORF">D7S89_20645</name>
</gene>
<dbReference type="Gene3D" id="1.25.40.10">
    <property type="entry name" value="Tetratricopeptide repeat domain"/>
    <property type="match status" value="4"/>
</dbReference>
<dbReference type="Pfam" id="PF13432">
    <property type="entry name" value="TPR_16"/>
    <property type="match status" value="3"/>
</dbReference>
<keyword evidence="4 6" id="KW-0802">TPR repeat</keyword>
<evidence type="ECO:0000313" key="10">
    <source>
        <dbReference type="Proteomes" id="UP000280434"/>
    </source>
</evidence>
<dbReference type="InterPro" id="IPR008410">
    <property type="entry name" value="BCSC_C"/>
</dbReference>
<evidence type="ECO:0000313" key="9">
    <source>
        <dbReference type="EMBL" id="RKP45237.1"/>
    </source>
</evidence>
<comment type="pathway">
    <text evidence="1">Glycan metabolism; bacterial cellulose biosynthesis.</text>
</comment>
<dbReference type="InterPro" id="IPR011990">
    <property type="entry name" value="TPR-like_helical_dom_sf"/>
</dbReference>
<keyword evidence="2 7" id="KW-0732">Signal</keyword>
<evidence type="ECO:0000256" key="4">
    <source>
        <dbReference type="ARBA" id="ARBA00022803"/>
    </source>
</evidence>
<dbReference type="RefSeq" id="WP_121280598.1">
    <property type="nucleotide sequence ID" value="NZ_RBZV01000010.1"/>
</dbReference>
<dbReference type="GO" id="GO:0030244">
    <property type="term" value="P:cellulose biosynthetic process"/>
    <property type="evidence" value="ECO:0007669"/>
    <property type="project" value="UniProtKB-KW"/>
</dbReference>
<dbReference type="GO" id="GO:0019867">
    <property type="term" value="C:outer membrane"/>
    <property type="evidence" value="ECO:0007669"/>
    <property type="project" value="InterPro"/>
</dbReference>
<evidence type="ECO:0000259" key="8">
    <source>
        <dbReference type="Pfam" id="PF05420"/>
    </source>
</evidence>
<name>A0A494X3G5_9BURK</name>
<evidence type="ECO:0000256" key="7">
    <source>
        <dbReference type="SAM" id="SignalP"/>
    </source>
</evidence>
<keyword evidence="3" id="KW-0677">Repeat</keyword>
<evidence type="ECO:0000256" key="2">
    <source>
        <dbReference type="ARBA" id="ARBA00022729"/>
    </source>
</evidence>
<accession>A0A494X3G5</accession>
<feature type="repeat" description="TPR" evidence="6">
    <location>
        <begin position="789"/>
        <end position="822"/>
    </location>
</feature>
<dbReference type="OrthoDB" id="174989at2"/>
<feature type="chain" id="PRO_5019733960" evidence="7">
    <location>
        <begin position="37"/>
        <end position="1300"/>
    </location>
</feature>
<evidence type="ECO:0000256" key="5">
    <source>
        <dbReference type="ARBA" id="ARBA00022916"/>
    </source>
</evidence>
<dbReference type="EMBL" id="RBZV01000010">
    <property type="protein sequence ID" value="RKP45237.1"/>
    <property type="molecule type" value="Genomic_DNA"/>
</dbReference>
<evidence type="ECO:0000256" key="1">
    <source>
        <dbReference type="ARBA" id="ARBA00005186"/>
    </source>
</evidence>